<dbReference type="SMART" id="SM00028">
    <property type="entry name" value="TPR"/>
    <property type="match status" value="6"/>
</dbReference>
<evidence type="ECO:0000256" key="1">
    <source>
        <dbReference type="PROSITE-ProRule" id="PRU00339"/>
    </source>
</evidence>
<dbReference type="PANTHER" id="PTHR47691:SF3">
    <property type="entry name" value="HTH-TYPE TRANSCRIPTIONAL REGULATOR RV0890C-RELATED"/>
    <property type="match status" value="1"/>
</dbReference>
<feature type="region of interest" description="Disordered" evidence="2">
    <location>
        <begin position="977"/>
        <end position="1003"/>
    </location>
</feature>
<dbReference type="Gene3D" id="1.10.10.10">
    <property type="entry name" value="Winged helix-like DNA-binding domain superfamily/Winged helix DNA-binding domain"/>
    <property type="match status" value="1"/>
</dbReference>
<feature type="repeat" description="TPR" evidence="1">
    <location>
        <begin position="829"/>
        <end position="862"/>
    </location>
</feature>
<dbReference type="Pfam" id="PF00931">
    <property type="entry name" value="NB-ARC"/>
    <property type="match status" value="1"/>
</dbReference>
<keyword evidence="1" id="KW-0802">TPR repeat</keyword>
<dbReference type="InterPro" id="IPR005158">
    <property type="entry name" value="BTAD"/>
</dbReference>
<dbReference type="Proteomes" id="UP001225605">
    <property type="component" value="Unassembled WGS sequence"/>
</dbReference>
<sequence length="1003" mass="111035">MALVEFKIIGRTRLHIDGNERDLGSAKQRGVLAMLLYAFPGSVQVALMAQVLWPDSAAEQVKRNVQPIISRLRTILRESCGGRVDKGGDAYRLILESPEMIDFHRFRKLAEQARVAVGRGDHAAVRTLLGEALALWDDRPLHELQGNWADHCREQMEHFELRPAKYVLLESLFQLGEHWEVVARAGRLATEAQPNEHSAGLYMRSLKALGRYATAVDFYADFRQRLAEHVGTEPGPELTGIYRAIMREQASTAAPPRQLRRRAKNFIGRDDLLAYLDSRLEGGGRGQVVALDGMPGVGKSELALQWAHRHAHRFPDGNLHLVLRGRGAGTPLAPDDALASLLRSLGAERVPASSEERQEELRRALGTRRMLILLDDAQDVAQVRPVVEAVADCFTIITSRKRLVGLRVRDQADLIRVPPLQPGDSIRLLHDEIGHARSARDLDALHELAWMLAGLPLALQIVAQHIAHRPGVPVAELVDDFRRHDGLGVLGAGPQDDDESVTLHTAFSWSFRDLPEATARMFRLLGLNATAEFSVDAAAALLDEPVDVVVGHLNTLVRANLLEAVNARRFRLHDVLHSYAMRRVRSEEPVVSRRHATTRLLDWYLASSALAARLLDPQASPVPRLSGMSAAAADLTDRADALDWLTRERANLVATVPQAVSRGFHEHAWRLAANFYEAYDRSGQYEDLLVSLQAALESAAFLKNPQALSGTHNDLGMTQYRLGRIAQARDHFSTALRIAQEAGLSEIYAICLHNAAAVHLALGDTATAVKLYREVLDSARESGYRNVEAYAMDQLANAYRKMEQDDLAMAHHYGALEIRRAIGDVRGQAITLTELGRFHHFKAEHEEALERLREAFAVLPLSGDQARTGEALTAVAEVEYDLGRFSDAIGHAAKAVSLCAALGAREHHGRALHVWGHALVATGRLDEASELWVRATEVLDEVAETEVLDEVAEVEVRVLREHLESLEVVRNAIPVPRAPDLTTAPSREVAERHSHGRVQLVRE</sequence>
<gene>
    <name evidence="4" type="ORF">CKY47_26280</name>
</gene>
<dbReference type="InterPro" id="IPR011990">
    <property type="entry name" value="TPR-like_helical_dom_sf"/>
</dbReference>
<dbReference type="EMBL" id="NSDM01000012">
    <property type="protein sequence ID" value="MDQ2587431.1"/>
    <property type="molecule type" value="Genomic_DNA"/>
</dbReference>
<dbReference type="InterPro" id="IPR019734">
    <property type="entry name" value="TPR_rpt"/>
</dbReference>
<dbReference type="SUPFAM" id="SSF52540">
    <property type="entry name" value="P-loop containing nucleoside triphosphate hydrolases"/>
    <property type="match status" value="1"/>
</dbReference>
<comment type="caution">
    <text evidence="4">The sequence shown here is derived from an EMBL/GenBank/DDBJ whole genome shotgun (WGS) entry which is preliminary data.</text>
</comment>
<organism evidence="4 5">
    <name type="scientific">Saccharothrix yanglingensis</name>
    <dbReference type="NCBI Taxonomy" id="659496"/>
    <lineage>
        <taxon>Bacteria</taxon>
        <taxon>Bacillati</taxon>
        <taxon>Actinomycetota</taxon>
        <taxon>Actinomycetes</taxon>
        <taxon>Pseudonocardiales</taxon>
        <taxon>Pseudonocardiaceae</taxon>
        <taxon>Saccharothrix</taxon>
    </lineage>
</organism>
<reference evidence="4 5" key="1">
    <citation type="submission" date="2017-06" db="EMBL/GenBank/DDBJ databases">
        <title>Cultured bacterium strain Saccharothrix yanglingensis Hhs.015.</title>
        <authorList>
            <person name="Xia Y."/>
        </authorList>
    </citation>
    <scope>NUCLEOTIDE SEQUENCE [LARGE SCALE GENOMIC DNA]</scope>
    <source>
        <strain evidence="4 5">Hhs.015</strain>
    </source>
</reference>
<dbReference type="PRINTS" id="PR00364">
    <property type="entry name" value="DISEASERSIST"/>
</dbReference>
<dbReference type="SMART" id="SM01043">
    <property type="entry name" value="BTAD"/>
    <property type="match status" value="1"/>
</dbReference>
<keyword evidence="5" id="KW-1185">Reference proteome</keyword>
<protein>
    <recommendedName>
        <fullName evidence="3">Bacterial transcriptional activator domain-containing protein</fullName>
    </recommendedName>
</protein>
<dbReference type="PROSITE" id="PS50005">
    <property type="entry name" value="TPR"/>
    <property type="match status" value="1"/>
</dbReference>
<dbReference type="InterPro" id="IPR027417">
    <property type="entry name" value="P-loop_NTPase"/>
</dbReference>
<dbReference type="Pfam" id="PF03704">
    <property type="entry name" value="BTAD"/>
    <property type="match status" value="1"/>
</dbReference>
<dbReference type="PANTHER" id="PTHR47691">
    <property type="entry name" value="REGULATOR-RELATED"/>
    <property type="match status" value="1"/>
</dbReference>
<dbReference type="Pfam" id="PF13424">
    <property type="entry name" value="TPR_12"/>
    <property type="match status" value="2"/>
</dbReference>
<name>A0ABU0X5N3_9PSEU</name>
<dbReference type="Gene3D" id="1.25.40.10">
    <property type="entry name" value="Tetratricopeptide repeat domain"/>
    <property type="match status" value="2"/>
</dbReference>
<dbReference type="InterPro" id="IPR016032">
    <property type="entry name" value="Sig_transdc_resp-reg_C-effctor"/>
</dbReference>
<dbReference type="SUPFAM" id="SSF48452">
    <property type="entry name" value="TPR-like"/>
    <property type="match status" value="3"/>
</dbReference>
<feature type="domain" description="Bacterial transcriptional activator" evidence="3">
    <location>
        <begin position="101"/>
        <end position="246"/>
    </location>
</feature>
<evidence type="ECO:0000259" key="3">
    <source>
        <dbReference type="SMART" id="SM01043"/>
    </source>
</evidence>
<dbReference type="Gene3D" id="3.40.50.300">
    <property type="entry name" value="P-loop containing nucleotide triphosphate hydrolases"/>
    <property type="match status" value="1"/>
</dbReference>
<dbReference type="InterPro" id="IPR002182">
    <property type="entry name" value="NB-ARC"/>
</dbReference>
<proteinExistence type="predicted"/>
<evidence type="ECO:0000313" key="4">
    <source>
        <dbReference type="EMBL" id="MDQ2587431.1"/>
    </source>
</evidence>
<accession>A0ABU0X5N3</accession>
<evidence type="ECO:0000256" key="2">
    <source>
        <dbReference type="SAM" id="MobiDB-lite"/>
    </source>
</evidence>
<dbReference type="InterPro" id="IPR036388">
    <property type="entry name" value="WH-like_DNA-bd_sf"/>
</dbReference>
<dbReference type="SUPFAM" id="SSF46894">
    <property type="entry name" value="C-terminal effector domain of the bipartite response regulators"/>
    <property type="match status" value="1"/>
</dbReference>
<evidence type="ECO:0000313" key="5">
    <source>
        <dbReference type="Proteomes" id="UP001225605"/>
    </source>
</evidence>